<evidence type="ECO:0000313" key="2">
    <source>
        <dbReference type="EMBL" id="CAK5266601.1"/>
    </source>
</evidence>
<keyword evidence="3" id="KW-1185">Reference proteome</keyword>
<proteinExistence type="predicted"/>
<organism evidence="2 3">
    <name type="scientific">Mycena citricolor</name>
    <dbReference type="NCBI Taxonomy" id="2018698"/>
    <lineage>
        <taxon>Eukaryota</taxon>
        <taxon>Fungi</taxon>
        <taxon>Dikarya</taxon>
        <taxon>Basidiomycota</taxon>
        <taxon>Agaricomycotina</taxon>
        <taxon>Agaricomycetes</taxon>
        <taxon>Agaricomycetidae</taxon>
        <taxon>Agaricales</taxon>
        <taxon>Marasmiineae</taxon>
        <taxon>Mycenaceae</taxon>
        <taxon>Mycena</taxon>
    </lineage>
</organism>
<reference evidence="2" key="1">
    <citation type="submission" date="2023-11" db="EMBL/GenBank/DDBJ databases">
        <authorList>
            <person name="De Vega J J."/>
            <person name="De Vega J J."/>
        </authorList>
    </citation>
    <scope>NUCLEOTIDE SEQUENCE</scope>
</reference>
<feature type="non-terminal residue" evidence="2">
    <location>
        <position position="78"/>
    </location>
</feature>
<protein>
    <submittedName>
        <fullName evidence="2">Uncharacterized protein</fullName>
    </submittedName>
</protein>
<accession>A0AAD2GZT5</accession>
<dbReference type="EMBL" id="CAVNYO010000110">
    <property type="protein sequence ID" value="CAK5266601.1"/>
    <property type="molecule type" value="Genomic_DNA"/>
</dbReference>
<dbReference type="Proteomes" id="UP001295794">
    <property type="component" value="Unassembled WGS sequence"/>
</dbReference>
<dbReference type="AlphaFoldDB" id="A0AAD2GZT5"/>
<feature type="compositionally biased region" description="Polar residues" evidence="1">
    <location>
        <begin position="67"/>
        <end position="78"/>
    </location>
</feature>
<gene>
    <name evidence="2" type="ORF">MYCIT1_LOCUS8464</name>
</gene>
<feature type="region of interest" description="Disordered" evidence="1">
    <location>
        <begin position="36"/>
        <end position="78"/>
    </location>
</feature>
<evidence type="ECO:0000313" key="3">
    <source>
        <dbReference type="Proteomes" id="UP001295794"/>
    </source>
</evidence>
<evidence type="ECO:0000256" key="1">
    <source>
        <dbReference type="SAM" id="MobiDB-lite"/>
    </source>
</evidence>
<sequence length="78" mass="8229">MSCVSLYEESVSGPFEVGAADMSQGSVAHACFGLGGPDKAHRTRPISSKKPLTRSHPVPVAPWQAFPASSRTLPPQQP</sequence>
<comment type="caution">
    <text evidence="2">The sequence shown here is derived from an EMBL/GenBank/DDBJ whole genome shotgun (WGS) entry which is preliminary data.</text>
</comment>
<name>A0AAD2GZT5_9AGAR</name>